<evidence type="ECO:0000313" key="2">
    <source>
        <dbReference type="Proteomes" id="UP001497700"/>
    </source>
</evidence>
<proteinExistence type="predicted"/>
<name>A0ACB9YK19_9PEZI</name>
<dbReference type="EMBL" id="MU393615">
    <property type="protein sequence ID" value="KAI4859750.1"/>
    <property type="molecule type" value="Genomic_DNA"/>
</dbReference>
<gene>
    <name evidence="1" type="ORF">F4820DRAFT_141517</name>
</gene>
<protein>
    <submittedName>
        <fullName evidence="1">Uncharacterized protein</fullName>
    </submittedName>
</protein>
<comment type="caution">
    <text evidence="1">The sequence shown here is derived from an EMBL/GenBank/DDBJ whole genome shotgun (WGS) entry which is preliminary data.</text>
</comment>
<organism evidence="1 2">
    <name type="scientific">Hypoxylon rubiginosum</name>
    <dbReference type="NCBI Taxonomy" id="110542"/>
    <lineage>
        <taxon>Eukaryota</taxon>
        <taxon>Fungi</taxon>
        <taxon>Dikarya</taxon>
        <taxon>Ascomycota</taxon>
        <taxon>Pezizomycotina</taxon>
        <taxon>Sordariomycetes</taxon>
        <taxon>Xylariomycetidae</taxon>
        <taxon>Xylariales</taxon>
        <taxon>Hypoxylaceae</taxon>
        <taxon>Hypoxylon</taxon>
    </lineage>
</organism>
<reference evidence="1 2" key="1">
    <citation type="journal article" date="2022" name="New Phytol.">
        <title>Ecological generalism drives hyperdiversity of secondary metabolite gene clusters in xylarialean endophytes.</title>
        <authorList>
            <person name="Franco M.E.E."/>
            <person name="Wisecaver J.H."/>
            <person name="Arnold A.E."/>
            <person name="Ju Y.M."/>
            <person name="Slot J.C."/>
            <person name="Ahrendt S."/>
            <person name="Moore L.P."/>
            <person name="Eastman K.E."/>
            <person name="Scott K."/>
            <person name="Konkel Z."/>
            <person name="Mondo S.J."/>
            <person name="Kuo A."/>
            <person name="Hayes R.D."/>
            <person name="Haridas S."/>
            <person name="Andreopoulos B."/>
            <person name="Riley R."/>
            <person name="LaButti K."/>
            <person name="Pangilinan J."/>
            <person name="Lipzen A."/>
            <person name="Amirebrahimi M."/>
            <person name="Yan J."/>
            <person name="Adam C."/>
            <person name="Keymanesh K."/>
            <person name="Ng V."/>
            <person name="Louie K."/>
            <person name="Northen T."/>
            <person name="Drula E."/>
            <person name="Henrissat B."/>
            <person name="Hsieh H.M."/>
            <person name="Youens-Clark K."/>
            <person name="Lutzoni F."/>
            <person name="Miadlikowska J."/>
            <person name="Eastwood D.C."/>
            <person name="Hamelin R.C."/>
            <person name="Grigoriev I.V."/>
            <person name="U'Ren J.M."/>
        </authorList>
    </citation>
    <scope>NUCLEOTIDE SEQUENCE [LARGE SCALE GENOMIC DNA]</scope>
    <source>
        <strain evidence="1 2">CBS 119005</strain>
    </source>
</reference>
<accession>A0ACB9YK19</accession>
<keyword evidence="2" id="KW-1185">Reference proteome</keyword>
<evidence type="ECO:0000313" key="1">
    <source>
        <dbReference type="EMBL" id="KAI4859750.1"/>
    </source>
</evidence>
<dbReference type="Proteomes" id="UP001497700">
    <property type="component" value="Unassembled WGS sequence"/>
</dbReference>
<sequence length="93" mass="10449">MHLPVPLLLVQLHLAIVELIVVVLAGPLAILGRIFAILRRPQGPVRYELGESEGCLSLCCYYYYYSTRISAAPYYHPPPPISISSPLPQLQYR</sequence>